<dbReference type="EMBL" id="BARS01049347">
    <property type="protein sequence ID" value="GAG31963.1"/>
    <property type="molecule type" value="Genomic_DNA"/>
</dbReference>
<organism evidence="2">
    <name type="scientific">marine sediment metagenome</name>
    <dbReference type="NCBI Taxonomy" id="412755"/>
    <lineage>
        <taxon>unclassified sequences</taxon>
        <taxon>metagenomes</taxon>
        <taxon>ecological metagenomes</taxon>
    </lineage>
</organism>
<evidence type="ECO:0000256" key="1">
    <source>
        <dbReference type="SAM" id="MobiDB-lite"/>
    </source>
</evidence>
<evidence type="ECO:0000313" key="2">
    <source>
        <dbReference type="EMBL" id="GAG31963.1"/>
    </source>
</evidence>
<protein>
    <submittedName>
        <fullName evidence="2">Uncharacterized protein</fullName>
    </submittedName>
</protein>
<comment type="caution">
    <text evidence="2">The sequence shown here is derived from an EMBL/GenBank/DDBJ whole genome shotgun (WGS) entry which is preliminary data.</text>
</comment>
<name>X0X5R4_9ZZZZ</name>
<feature type="non-terminal residue" evidence="2">
    <location>
        <position position="1"/>
    </location>
</feature>
<accession>X0X5R4</accession>
<reference evidence="2" key="1">
    <citation type="journal article" date="2014" name="Front. Microbiol.">
        <title>High frequency of phylogenetically diverse reductive dehalogenase-homologous genes in deep subseafloor sedimentary metagenomes.</title>
        <authorList>
            <person name="Kawai M."/>
            <person name="Futagami T."/>
            <person name="Toyoda A."/>
            <person name="Takaki Y."/>
            <person name="Nishi S."/>
            <person name="Hori S."/>
            <person name="Arai W."/>
            <person name="Tsubouchi T."/>
            <person name="Morono Y."/>
            <person name="Uchiyama I."/>
            <person name="Ito T."/>
            <person name="Fujiyama A."/>
            <person name="Inagaki F."/>
            <person name="Takami H."/>
        </authorList>
    </citation>
    <scope>NUCLEOTIDE SEQUENCE</scope>
    <source>
        <strain evidence="2">Expedition CK06-06</strain>
    </source>
</reference>
<proteinExistence type="predicted"/>
<gene>
    <name evidence="2" type="ORF">S01H1_73824</name>
</gene>
<sequence length="46" mass="5217">SEAGKVKNLGKTQVDTEKDHEALKESFKKMHPEWTDEMVETAVTGR</sequence>
<feature type="region of interest" description="Disordered" evidence="1">
    <location>
        <begin position="1"/>
        <end position="20"/>
    </location>
</feature>
<dbReference type="AlphaFoldDB" id="X0X5R4"/>